<evidence type="ECO:0000313" key="4">
    <source>
        <dbReference type="EMBL" id="RHK06816.1"/>
    </source>
</evidence>
<evidence type="ECO:0000313" key="5">
    <source>
        <dbReference type="Proteomes" id="UP000286288"/>
    </source>
</evidence>
<dbReference type="InterPro" id="IPR008513">
    <property type="entry name" value="tRNA(Met)_cyd_acetate_ligase"/>
</dbReference>
<dbReference type="GO" id="GO:0016740">
    <property type="term" value="F:transferase activity"/>
    <property type="evidence" value="ECO:0007669"/>
    <property type="project" value="UniProtKB-KW"/>
</dbReference>
<evidence type="ECO:0000256" key="3">
    <source>
        <dbReference type="HAMAP-Rule" id="MF_01539"/>
    </source>
</evidence>
<accession>A0A415EU61</accession>
<dbReference type="GO" id="GO:0005737">
    <property type="term" value="C:cytoplasm"/>
    <property type="evidence" value="ECO:0007669"/>
    <property type="project" value="UniProtKB-SubCell"/>
</dbReference>
<dbReference type="GO" id="GO:0000049">
    <property type="term" value="F:tRNA binding"/>
    <property type="evidence" value="ECO:0007669"/>
    <property type="project" value="UniProtKB-KW"/>
</dbReference>
<dbReference type="Gene3D" id="3.40.50.620">
    <property type="entry name" value="HUPs"/>
    <property type="match status" value="1"/>
</dbReference>
<name>A0A415EU61_ENTCA</name>
<dbReference type="PANTHER" id="PTHR37825:SF1">
    <property type="entry name" value="TRNA(MET) CYTIDINE ACETATE LIGASE"/>
    <property type="match status" value="1"/>
</dbReference>
<dbReference type="SUPFAM" id="SSF52374">
    <property type="entry name" value="Nucleotidylyl transferase"/>
    <property type="match status" value="1"/>
</dbReference>
<comment type="caution">
    <text evidence="3">Lacks conserved residue(s) required for the propagation of feature annotation.</text>
</comment>
<dbReference type="InterPro" id="IPR014729">
    <property type="entry name" value="Rossmann-like_a/b/a_fold"/>
</dbReference>
<dbReference type="GO" id="GO:0016879">
    <property type="term" value="F:ligase activity, forming carbon-nitrogen bonds"/>
    <property type="evidence" value="ECO:0007669"/>
    <property type="project" value="UniProtKB-UniRule"/>
</dbReference>
<keyword evidence="2 3" id="KW-0819">tRNA processing</keyword>
<protein>
    <recommendedName>
        <fullName evidence="3">tRNA(Met) cytidine acetate ligase</fullName>
        <ecNumber evidence="3">6.3.4.-</ecNumber>
    </recommendedName>
</protein>
<dbReference type="NCBIfam" id="NF010191">
    <property type="entry name" value="PRK13670.1"/>
    <property type="match status" value="1"/>
</dbReference>
<sequence length="388" mass="44675">MKACGLVVEYNPFHHGHQYHVEKARQVTNADVVVAVMSGNFLQRGEPAIIDKWQRAQAALQHGVDLIVELPPAWAVHSADFFASGAIRILQDLQCELLCFGTDTKHPFDYAKFAHFEKENQLMIDDAFQRLARQNATYSQKMSAVLSELYPEYHAEKDQPNHLLGMAYAREVLHYEKPMRLVPIQRVAASYHSEQFDHPTIASATAIRQAIKQGAAVADFVPEATQNFLSQATVDWEAFWPYLQYQIISAPIEKLAAIYQMEEGLEYRLKQYVTAADSFADFIKLLKTKRYTQTRLQRLACYVLFQVTKAEMKEAQEHSFIRVLGYTKQGQHYLKEIKKELTLPLIAKFGKQEAQRYGLSLRIDQIYQQGNPQITEQNFRRIPLFIDK</sequence>
<comment type="similarity">
    <text evidence="3">Belongs to the TmcAL family.</text>
</comment>
<evidence type="ECO:0000256" key="2">
    <source>
        <dbReference type="ARBA" id="ARBA00022694"/>
    </source>
</evidence>
<reference evidence="4 5" key="1">
    <citation type="submission" date="2018-08" db="EMBL/GenBank/DDBJ databases">
        <title>A genome reference for cultivated species of the human gut microbiota.</title>
        <authorList>
            <person name="Zou Y."/>
            <person name="Xue W."/>
            <person name="Luo G."/>
        </authorList>
    </citation>
    <scope>NUCLEOTIDE SEQUENCE [LARGE SCALE GENOMIC DNA]</scope>
    <source>
        <strain evidence="4 5">AF48-16</strain>
    </source>
</reference>
<feature type="binding site" evidence="3">
    <location>
        <position position="161"/>
    </location>
    <ligand>
        <name>ATP</name>
        <dbReference type="ChEBI" id="CHEBI:30616"/>
    </ligand>
</feature>
<feature type="binding site" evidence="3">
    <location>
        <position position="101"/>
    </location>
    <ligand>
        <name>ATP</name>
        <dbReference type="ChEBI" id="CHEBI:30616"/>
    </ligand>
</feature>
<keyword evidence="4" id="KW-0808">Transferase</keyword>
<dbReference type="EMBL" id="QRMZ01000007">
    <property type="protein sequence ID" value="RHK06816.1"/>
    <property type="molecule type" value="Genomic_DNA"/>
</dbReference>
<feature type="binding site" evidence="3">
    <location>
        <begin position="7"/>
        <end position="20"/>
    </location>
    <ligand>
        <name>ATP</name>
        <dbReference type="ChEBI" id="CHEBI:30616"/>
    </ligand>
</feature>
<dbReference type="AlphaFoldDB" id="A0A415EU61"/>
<keyword evidence="3" id="KW-0694">RNA-binding</keyword>
<evidence type="ECO:0000256" key="1">
    <source>
        <dbReference type="ARBA" id="ARBA00022598"/>
    </source>
</evidence>
<comment type="caution">
    <text evidence="4">The sequence shown here is derived from an EMBL/GenBank/DDBJ whole genome shotgun (WGS) entry which is preliminary data.</text>
</comment>
<keyword evidence="3" id="KW-0820">tRNA-binding</keyword>
<dbReference type="Pfam" id="PF05636">
    <property type="entry name" value="HIGH_NTase1"/>
    <property type="match status" value="1"/>
</dbReference>
<dbReference type="PANTHER" id="PTHR37825">
    <property type="entry name" value="TRNA(MET) CYTIDINE ACETATE LIGASE"/>
    <property type="match status" value="1"/>
</dbReference>
<dbReference type="HAMAP" id="MF_01539">
    <property type="entry name" value="TmcAL"/>
    <property type="match status" value="1"/>
</dbReference>
<keyword evidence="3" id="KW-0963">Cytoplasm</keyword>
<keyword evidence="3" id="KW-0067">ATP-binding</keyword>
<dbReference type="GO" id="GO:0006400">
    <property type="term" value="P:tRNA modification"/>
    <property type="evidence" value="ECO:0007669"/>
    <property type="project" value="UniProtKB-UniRule"/>
</dbReference>
<keyword evidence="3" id="KW-0547">Nucleotide-binding</keyword>
<dbReference type="EC" id="6.3.4.-" evidence="3"/>
<dbReference type="GO" id="GO:0005524">
    <property type="term" value="F:ATP binding"/>
    <property type="evidence" value="ECO:0007669"/>
    <property type="project" value="UniProtKB-KW"/>
</dbReference>
<gene>
    <name evidence="3" type="primary">tmcAL</name>
    <name evidence="4" type="ORF">DW084_06470</name>
</gene>
<dbReference type="Proteomes" id="UP000286288">
    <property type="component" value="Unassembled WGS sequence"/>
</dbReference>
<organism evidence="4 5">
    <name type="scientific">Enterococcus casseliflavus</name>
    <name type="common">Enterococcus flavescens</name>
    <dbReference type="NCBI Taxonomy" id="37734"/>
    <lineage>
        <taxon>Bacteria</taxon>
        <taxon>Bacillati</taxon>
        <taxon>Bacillota</taxon>
        <taxon>Bacilli</taxon>
        <taxon>Lactobacillales</taxon>
        <taxon>Enterococcaceae</taxon>
        <taxon>Enterococcus</taxon>
    </lineage>
</organism>
<comment type="function">
    <text evidence="3">Catalyzes the formation of N(4)-acetylcytidine (ac(4)C) at the wobble position of elongator tRNA(Met), using acetate and ATP as substrates. First activates an acetate ion to form acetyladenylate (Ac-AMP) and then transfers the acetyl group to tRNA to form ac(4)C34.</text>
</comment>
<comment type="subcellular location">
    <subcellularLocation>
        <location evidence="3">Cytoplasm</location>
    </subcellularLocation>
</comment>
<comment type="catalytic activity">
    <reaction evidence="3">
        <text>cytidine(34) in elongator tRNA(Met) + acetate + ATP = N(4)-acetylcytidine(34) in elongator tRNA(Met) + AMP + diphosphate</text>
        <dbReference type="Rhea" id="RHEA:58144"/>
        <dbReference type="Rhea" id="RHEA-COMP:10693"/>
        <dbReference type="Rhea" id="RHEA-COMP:10694"/>
        <dbReference type="ChEBI" id="CHEBI:30089"/>
        <dbReference type="ChEBI" id="CHEBI:30616"/>
        <dbReference type="ChEBI" id="CHEBI:33019"/>
        <dbReference type="ChEBI" id="CHEBI:74900"/>
        <dbReference type="ChEBI" id="CHEBI:82748"/>
        <dbReference type="ChEBI" id="CHEBI:456215"/>
    </reaction>
</comment>
<feature type="binding site" evidence="3">
    <location>
        <position position="186"/>
    </location>
    <ligand>
        <name>ATP</name>
        <dbReference type="ChEBI" id="CHEBI:30616"/>
    </ligand>
</feature>
<keyword evidence="1 3" id="KW-0436">Ligase</keyword>
<dbReference type="RefSeq" id="WP_074934715.1">
    <property type="nucleotide sequence ID" value="NZ_FOMP01000014.1"/>
</dbReference>
<proteinExistence type="inferred from homology"/>